<dbReference type="GO" id="GO:0006508">
    <property type="term" value="P:proteolysis"/>
    <property type="evidence" value="ECO:0007669"/>
    <property type="project" value="InterPro"/>
</dbReference>
<dbReference type="PANTHER" id="PTHR34385:SF1">
    <property type="entry name" value="PEPTIDOGLYCAN L-ALANYL-D-GLUTAMATE ENDOPEPTIDASE CWLK"/>
    <property type="match status" value="1"/>
</dbReference>
<dbReference type="AlphaFoldDB" id="A0A1G2DWV5"/>
<dbReference type="InterPro" id="IPR003709">
    <property type="entry name" value="VanY-like_core_dom"/>
</dbReference>
<gene>
    <name evidence="3" type="ORF">A2494_01885</name>
</gene>
<dbReference type="PANTHER" id="PTHR34385">
    <property type="entry name" value="D-ALANYL-D-ALANINE CARBOXYPEPTIDASE"/>
    <property type="match status" value="1"/>
</dbReference>
<name>A0A1G2DWV5_9BACT</name>
<comment type="caution">
    <text evidence="3">The sequence shown here is derived from an EMBL/GenBank/DDBJ whole genome shotgun (WGS) entry which is preliminary data.</text>
</comment>
<feature type="domain" description="D-alanyl-D-alanine carboxypeptidase-like core" evidence="2">
    <location>
        <begin position="165"/>
        <end position="282"/>
    </location>
</feature>
<dbReference type="EMBL" id="MHLU01000115">
    <property type="protein sequence ID" value="OGZ18003.1"/>
    <property type="molecule type" value="Genomic_DNA"/>
</dbReference>
<dbReference type="Pfam" id="PF02557">
    <property type="entry name" value="VanY"/>
    <property type="match status" value="1"/>
</dbReference>
<dbReference type="Proteomes" id="UP000178106">
    <property type="component" value="Unassembled WGS sequence"/>
</dbReference>
<keyword evidence="1" id="KW-1133">Transmembrane helix</keyword>
<organism evidence="3 4">
    <name type="scientific">Candidatus Lloydbacteria bacterium RIFOXYC12_FULL_46_25</name>
    <dbReference type="NCBI Taxonomy" id="1798670"/>
    <lineage>
        <taxon>Bacteria</taxon>
        <taxon>Candidatus Lloydiibacteriota</taxon>
    </lineage>
</organism>
<keyword evidence="1" id="KW-0472">Membrane</keyword>
<evidence type="ECO:0000313" key="4">
    <source>
        <dbReference type="Proteomes" id="UP000178106"/>
    </source>
</evidence>
<feature type="transmembrane region" description="Helical" evidence="1">
    <location>
        <begin position="6"/>
        <end position="27"/>
    </location>
</feature>
<accession>A0A1G2DWV5</accession>
<dbReference type="Gene3D" id="3.30.1380.10">
    <property type="match status" value="1"/>
</dbReference>
<dbReference type="InterPro" id="IPR058193">
    <property type="entry name" value="VanY/YodJ_core_dom"/>
</dbReference>
<evidence type="ECO:0000256" key="1">
    <source>
        <dbReference type="SAM" id="Phobius"/>
    </source>
</evidence>
<dbReference type="InterPro" id="IPR009045">
    <property type="entry name" value="Zn_M74/Hedgehog-like"/>
</dbReference>
<dbReference type="SUPFAM" id="SSF55166">
    <property type="entry name" value="Hedgehog/DD-peptidase"/>
    <property type="match status" value="1"/>
</dbReference>
<proteinExistence type="predicted"/>
<evidence type="ECO:0000313" key="3">
    <source>
        <dbReference type="EMBL" id="OGZ18003.1"/>
    </source>
</evidence>
<reference evidence="3 4" key="1">
    <citation type="journal article" date="2016" name="Nat. Commun.">
        <title>Thousands of microbial genomes shed light on interconnected biogeochemical processes in an aquifer system.</title>
        <authorList>
            <person name="Anantharaman K."/>
            <person name="Brown C.T."/>
            <person name="Hug L.A."/>
            <person name="Sharon I."/>
            <person name="Castelle C.J."/>
            <person name="Probst A.J."/>
            <person name="Thomas B.C."/>
            <person name="Singh A."/>
            <person name="Wilkins M.J."/>
            <person name="Karaoz U."/>
            <person name="Brodie E.L."/>
            <person name="Williams K.H."/>
            <person name="Hubbard S.S."/>
            <person name="Banfield J.F."/>
        </authorList>
    </citation>
    <scope>NUCLEOTIDE SEQUENCE [LARGE SCALE GENOMIC DNA]</scope>
</reference>
<protein>
    <recommendedName>
        <fullName evidence="2">D-alanyl-D-alanine carboxypeptidase-like core domain-containing protein</fullName>
    </recommendedName>
</protein>
<evidence type="ECO:0000259" key="2">
    <source>
        <dbReference type="Pfam" id="PF02557"/>
    </source>
</evidence>
<dbReference type="InterPro" id="IPR052179">
    <property type="entry name" value="DD-CPase-like"/>
</dbReference>
<dbReference type="CDD" id="cd14852">
    <property type="entry name" value="LD-carboxypeptidase"/>
    <property type="match status" value="1"/>
</dbReference>
<sequence>MVTTRTTLILQMIFLAILFGVVGFLIYENLEMKKERVLLRGELVETKTELEDTKKDFASTSAGLLLNIDALNTLLATTTNERDDLRDSLLAQQEIVDLMYTQVESVSSTVGTLQKLSETDREILKKYSRVYFLNENFVPKVLVQIPAVYTQGSSTEKFIMGEVFPFLEEMLVAAKADGVDLQVISAYRSFGTQSTLKSTYKMTYGAGTANKFSADQGYSEHQLGTTVDFTTKKLGTNFTSFEKEQAYEWLTENAYKYGFALSYPKNNTYYIFEPWHWRFVGKSLASVLHDSRKYFYDLSQRDIDQFLVSLFDT</sequence>
<keyword evidence="1" id="KW-0812">Transmembrane</keyword>
<dbReference type="GO" id="GO:0008233">
    <property type="term" value="F:peptidase activity"/>
    <property type="evidence" value="ECO:0007669"/>
    <property type="project" value="InterPro"/>
</dbReference>